<comment type="caution">
    <text evidence="3">The sequence shown here is derived from an EMBL/GenBank/DDBJ whole genome shotgun (WGS) entry which is preliminary data.</text>
</comment>
<evidence type="ECO:0000256" key="1">
    <source>
        <dbReference type="SAM" id="MobiDB-lite"/>
    </source>
</evidence>
<organism evidence="3 4">
    <name type="scientific">Rubrivivax rivuli</name>
    <dbReference type="NCBI Taxonomy" id="1862385"/>
    <lineage>
        <taxon>Bacteria</taxon>
        <taxon>Pseudomonadati</taxon>
        <taxon>Pseudomonadota</taxon>
        <taxon>Betaproteobacteria</taxon>
        <taxon>Burkholderiales</taxon>
        <taxon>Sphaerotilaceae</taxon>
        <taxon>Rubrivivax</taxon>
    </lineage>
</organism>
<feature type="region of interest" description="Disordered" evidence="1">
    <location>
        <begin position="1"/>
        <end position="38"/>
    </location>
</feature>
<dbReference type="OrthoDB" id="9985277at2"/>
<protein>
    <submittedName>
        <fullName evidence="3">Uncharacterized protein</fullName>
    </submittedName>
</protein>
<dbReference type="EMBL" id="SACR01000005">
    <property type="protein sequence ID" value="RVU44655.1"/>
    <property type="molecule type" value="Genomic_DNA"/>
</dbReference>
<feature type="transmembrane region" description="Helical" evidence="2">
    <location>
        <begin position="46"/>
        <end position="65"/>
    </location>
</feature>
<dbReference type="Proteomes" id="UP000285575">
    <property type="component" value="Unassembled WGS sequence"/>
</dbReference>
<proteinExistence type="predicted"/>
<keyword evidence="4" id="KW-1185">Reference proteome</keyword>
<gene>
    <name evidence="3" type="ORF">EOE66_18575</name>
</gene>
<keyword evidence="2" id="KW-0812">Transmembrane</keyword>
<dbReference type="RefSeq" id="WP_128230201.1">
    <property type="nucleotide sequence ID" value="NZ_SACR01000005.1"/>
</dbReference>
<dbReference type="AlphaFoldDB" id="A0A437RD29"/>
<keyword evidence="2" id="KW-0472">Membrane</keyword>
<sequence>MSHLASPSAFADTELLPPPAFAAARPAEGGTGTAPSAGAEAQARRAALAIAVVPPAVLLGLLAVVAGLIEPATGMALFATGMAWLVYEMHRYLRRVEAELETALQPGPWG</sequence>
<name>A0A437RD29_9BURK</name>
<evidence type="ECO:0000313" key="4">
    <source>
        <dbReference type="Proteomes" id="UP000285575"/>
    </source>
</evidence>
<reference evidence="3 4" key="1">
    <citation type="submission" date="2019-01" db="EMBL/GenBank/DDBJ databases">
        <authorList>
            <person name="Chen W.-M."/>
        </authorList>
    </citation>
    <scope>NUCLEOTIDE SEQUENCE [LARGE SCALE GENOMIC DNA]</scope>
    <source>
        <strain evidence="3 4">KYPY4</strain>
    </source>
</reference>
<evidence type="ECO:0000313" key="3">
    <source>
        <dbReference type="EMBL" id="RVU44655.1"/>
    </source>
</evidence>
<accession>A0A437RD29</accession>
<evidence type="ECO:0000256" key="2">
    <source>
        <dbReference type="SAM" id="Phobius"/>
    </source>
</evidence>
<keyword evidence="2" id="KW-1133">Transmembrane helix</keyword>